<protein>
    <submittedName>
        <fullName evidence="3">Uncharacterized protein</fullName>
    </submittedName>
</protein>
<evidence type="ECO:0000313" key="3">
    <source>
        <dbReference type="EMBL" id="KAL3107625.1"/>
    </source>
</evidence>
<evidence type="ECO:0000256" key="2">
    <source>
        <dbReference type="SAM" id="SignalP"/>
    </source>
</evidence>
<feature type="region of interest" description="Disordered" evidence="1">
    <location>
        <begin position="32"/>
        <end position="58"/>
    </location>
</feature>
<comment type="caution">
    <text evidence="3">The sequence shown here is derived from an EMBL/GenBank/DDBJ whole genome shotgun (WGS) entry which is preliminary data.</text>
</comment>
<keyword evidence="2" id="KW-0732">Signal</keyword>
<dbReference type="EMBL" id="JBICBT010000613">
    <property type="protein sequence ID" value="KAL3107625.1"/>
    <property type="molecule type" value="Genomic_DNA"/>
</dbReference>
<dbReference type="Proteomes" id="UP001620626">
    <property type="component" value="Unassembled WGS sequence"/>
</dbReference>
<feature type="chain" id="PRO_5044861419" evidence="2">
    <location>
        <begin position="28"/>
        <end position="72"/>
    </location>
</feature>
<accession>A0ABD2KXF2</accession>
<feature type="signal peptide" evidence="2">
    <location>
        <begin position="1"/>
        <end position="27"/>
    </location>
</feature>
<evidence type="ECO:0000256" key="1">
    <source>
        <dbReference type="SAM" id="MobiDB-lite"/>
    </source>
</evidence>
<dbReference type="AlphaFoldDB" id="A0ABD2KXF2"/>
<name>A0ABD2KXF2_9BILA</name>
<evidence type="ECO:0000313" key="4">
    <source>
        <dbReference type="Proteomes" id="UP001620626"/>
    </source>
</evidence>
<reference evidence="3 4" key="1">
    <citation type="submission" date="2024-10" db="EMBL/GenBank/DDBJ databases">
        <authorList>
            <person name="Kim D."/>
        </authorList>
    </citation>
    <scope>NUCLEOTIDE SEQUENCE [LARGE SCALE GENOMIC DNA]</scope>
    <source>
        <strain evidence="3">BH-2024</strain>
    </source>
</reference>
<proteinExistence type="predicted"/>
<organism evidence="3 4">
    <name type="scientific">Heterodera trifolii</name>
    <dbReference type="NCBI Taxonomy" id="157864"/>
    <lineage>
        <taxon>Eukaryota</taxon>
        <taxon>Metazoa</taxon>
        <taxon>Ecdysozoa</taxon>
        <taxon>Nematoda</taxon>
        <taxon>Chromadorea</taxon>
        <taxon>Rhabditida</taxon>
        <taxon>Tylenchina</taxon>
        <taxon>Tylenchomorpha</taxon>
        <taxon>Tylenchoidea</taxon>
        <taxon>Heteroderidae</taxon>
        <taxon>Heteroderinae</taxon>
        <taxon>Heterodera</taxon>
    </lineage>
</organism>
<keyword evidence="4" id="KW-1185">Reference proteome</keyword>
<gene>
    <name evidence="3" type="ORF">niasHT_016482</name>
</gene>
<sequence length="72" mass="8355">MKIISAYFIGFFCVLLLIVLFDETAFAEEQPKMANANDPSEISHFDDDDDDGSDSWRLDDPNREHLRDYILL</sequence>